<dbReference type="GO" id="GO:0071973">
    <property type="term" value="P:bacterial-type flagellum-dependent cell motility"/>
    <property type="evidence" value="ECO:0007669"/>
    <property type="project" value="InterPro"/>
</dbReference>
<accession>A0A011P1H0</accession>
<dbReference type="GO" id="GO:0030288">
    <property type="term" value="C:outer membrane-bounded periplasmic space"/>
    <property type="evidence" value="ECO:0007669"/>
    <property type="project" value="InterPro"/>
</dbReference>
<comment type="subcellular location">
    <subcellularLocation>
        <location evidence="2 5">Bacterial flagellum basal body</location>
    </subcellularLocation>
</comment>
<proteinExistence type="inferred from homology"/>
<dbReference type="PANTHER" id="PTHR30381:SF0">
    <property type="entry name" value="FLAGELLAR P-RING PROTEIN"/>
    <property type="match status" value="1"/>
</dbReference>
<organism evidence="6 7">
    <name type="scientific">Candidatus Accumulibacter appositus</name>
    <dbReference type="NCBI Taxonomy" id="1454003"/>
    <lineage>
        <taxon>Bacteria</taxon>
        <taxon>Pseudomonadati</taxon>
        <taxon>Pseudomonadota</taxon>
        <taxon>Betaproteobacteria</taxon>
        <taxon>Candidatus Accumulibacter</taxon>
    </lineage>
</organism>
<keyword evidence="3 5" id="KW-0732">Signal</keyword>
<evidence type="ECO:0000256" key="1">
    <source>
        <dbReference type="ARBA" id="ARBA00002591"/>
    </source>
</evidence>
<comment type="similarity">
    <text evidence="5">Belongs to the FlgI family.</text>
</comment>
<dbReference type="PANTHER" id="PTHR30381">
    <property type="entry name" value="FLAGELLAR P-RING PERIPLASMIC PROTEIN FLGI"/>
    <property type="match status" value="1"/>
</dbReference>
<dbReference type="GO" id="GO:0009428">
    <property type="term" value="C:bacterial-type flagellum basal body, distal rod, P ring"/>
    <property type="evidence" value="ECO:0007669"/>
    <property type="project" value="InterPro"/>
</dbReference>
<comment type="subunit">
    <text evidence="5">The basal body constitutes a major portion of the flagellar organelle and consists of four rings (L,P,S, and M) mounted on a central rod.</text>
</comment>
<dbReference type="Pfam" id="PF02119">
    <property type="entry name" value="FlgI"/>
    <property type="match status" value="1"/>
</dbReference>
<protein>
    <recommendedName>
        <fullName evidence="5">Flagellar P-ring protein</fullName>
    </recommendedName>
    <alternativeName>
        <fullName evidence="5">Basal body P-ring protein</fullName>
    </alternativeName>
</protein>
<dbReference type="HAMAP" id="MF_00416">
    <property type="entry name" value="FlgI"/>
    <property type="match status" value="1"/>
</dbReference>
<dbReference type="EMBL" id="JEMX01000022">
    <property type="protein sequence ID" value="EXI81446.1"/>
    <property type="molecule type" value="Genomic_DNA"/>
</dbReference>
<name>A0A011P1H0_9PROT</name>
<evidence type="ECO:0000256" key="4">
    <source>
        <dbReference type="ARBA" id="ARBA00023143"/>
    </source>
</evidence>
<dbReference type="PRINTS" id="PR01010">
    <property type="entry name" value="FLGPRINGFLGI"/>
</dbReference>
<dbReference type="STRING" id="1454003.AW10_01179"/>
<feature type="chain" id="PRO_5008979157" description="Flagellar P-ring protein" evidence="5">
    <location>
        <begin position="38"/>
        <end position="382"/>
    </location>
</feature>
<comment type="function">
    <text evidence="1 5">Assembles around the rod to form the L-ring and probably protects the motor/basal body from shearing forces during rotation.</text>
</comment>
<evidence type="ECO:0000313" key="6">
    <source>
        <dbReference type="EMBL" id="EXI81446.1"/>
    </source>
</evidence>
<dbReference type="Proteomes" id="UP000021816">
    <property type="component" value="Unassembled WGS sequence"/>
</dbReference>
<reference evidence="6 7" key="1">
    <citation type="submission" date="2014-02" db="EMBL/GenBank/DDBJ databases">
        <title>Expanding our view of genomic diversity in Candidatus Accumulibacter clades.</title>
        <authorList>
            <person name="Skennerton C.T."/>
            <person name="Barr J.J."/>
            <person name="Slater F.R."/>
            <person name="Bond P.L."/>
            <person name="Tyson G.W."/>
        </authorList>
    </citation>
    <scope>NUCLEOTIDE SEQUENCE [LARGE SCALE GENOMIC DNA]</scope>
    <source>
        <strain evidence="7">BA-92</strain>
    </source>
</reference>
<evidence type="ECO:0000256" key="2">
    <source>
        <dbReference type="ARBA" id="ARBA00004117"/>
    </source>
</evidence>
<keyword evidence="4 5" id="KW-0975">Bacterial flagellum</keyword>
<dbReference type="NCBIfam" id="NF003676">
    <property type="entry name" value="PRK05303.1"/>
    <property type="match status" value="1"/>
</dbReference>
<sequence length="382" mass="39461" precursor="true">MAPTLARQTGKTRRHAAVFAALAGLLALSLLSFPAAAERIKDLATVQGVRNNQLVGYGLVVGLDGSGDQTTQTPFTTQSIINMLAQLGTTLPTTQSLQLKNVAAVMVTANLPPFARIGQVIDITVSSMGNAKSLRGGTLVMTPLKGADGQIYAQAQGNVLVPGVGAGAAGSRVTVNHLLAGRIVGGATVEREVPTALGQGPFVHYEMRTTDFGTTQRVVEVINRAIGPGTAQALDGRRVQVMAPEDANSRVAFLGHLESLEVRPSKGIAKVIINPRTGSVVMNQMVTIESCAVAHGNLSVVVNTEQKVSQPNALAAGETVTTTQSEIEIKQGGGSLMSVKAGVSLAEVVKAINALGAGPQDLLSILQSMKAAGALRAELEII</sequence>
<gene>
    <name evidence="5 6" type="primary">flgI</name>
    <name evidence="6" type="ORF">AW10_01179</name>
</gene>
<dbReference type="AlphaFoldDB" id="A0A011P1H0"/>
<dbReference type="GO" id="GO:0005198">
    <property type="term" value="F:structural molecule activity"/>
    <property type="evidence" value="ECO:0007669"/>
    <property type="project" value="InterPro"/>
</dbReference>
<evidence type="ECO:0000256" key="3">
    <source>
        <dbReference type="ARBA" id="ARBA00022729"/>
    </source>
</evidence>
<dbReference type="InterPro" id="IPR001782">
    <property type="entry name" value="Flag_FlgI"/>
</dbReference>
<evidence type="ECO:0000256" key="5">
    <source>
        <dbReference type="HAMAP-Rule" id="MF_00416"/>
    </source>
</evidence>
<dbReference type="PATRIC" id="fig|1454003.3.peg.1211"/>
<feature type="signal peptide" evidence="5">
    <location>
        <begin position="1"/>
        <end position="37"/>
    </location>
</feature>
<comment type="caution">
    <text evidence="6">The sequence shown here is derived from an EMBL/GenBank/DDBJ whole genome shotgun (WGS) entry which is preliminary data.</text>
</comment>
<evidence type="ECO:0000313" key="7">
    <source>
        <dbReference type="Proteomes" id="UP000021816"/>
    </source>
</evidence>